<protein>
    <submittedName>
        <fullName evidence="2">Stage II sporulation protein M</fullName>
    </submittedName>
</protein>
<dbReference type="Proteomes" id="UP000199062">
    <property type="component" value="Unassembled WGS sequence"/>
</dbReference>
<sequence>MSLARRVRSFDPGRRFAEAQFRRWFGRYFLAALLVFALGGVLGAVAMAVTDLSGLQDVSEGLSPMFPDEITFGFVALNNLRVLVILTLGFVSFGAISGAVLLFNGFIIGLVVAGAAADGALLEAVALIAPHGWLELGAFFLVAGTTFRVTHRLVNYLRGVDDGVITRQELFEIAVLFLVAAVGIVVAAWIEVYLTEAMAEAALGSL</sequence>
<dbReference type="PANTHER" id="PTHR35337:SF1">
    <property type="entry name" value="SLR1478 PROTEIN"/>
    <property type="match status" value="1"/>
</dbReference>
<feature type="transmembrane region" description="Helical" evidence="1">
    <location>
        <begin position="170"/>
        <end position="190"/>
    </location>
</feature>
<keyword evidence="1" id="KW-1133">Transmembrane helix</keyword>
<proteinExistence type="predicted"/>
<dbReference type="AlphaFoldDB" id="A0A1I6KP24"/>
<keyword evidence="1" id="KW-0812">Transmembrane</keyword>
<dbReference type="PANTHER" id="PTHR35337">
    <property type="entry name" value="SLR1478 PROTEIN"/>
    <property type="match status" value="1"/>
</dbReference>
<gene>
    <name evidence="2" type="ORF">SAMN05216559_1183</name>
</gene>
<organism evidence="2 3">
    <name type="scientific">Halomicrobium zhouii</name>
    <dbReference type="NCBI Taxonomy" id="767519"/>
    <lineage>
        <taxon>Archaea</taxon>
        <taxon>Methanobacteriati</taxon>
        <taxon>Methanobacteriota</taxon>
        <taxon>Stenosarchaea group</taxon>
        <taxon>Halobacteria</taxon>
        <taxon>Halobacteriales</taxon>
        <taxon>Haloarculaceae</taxon>
        <taxon>Halomicrobium</taxon>
    </lineage>
</organism>
<feature type="transmembrane region" description="Helical" evidence="1">
    <location>
        <begin position="70"/>
        <end position="93"/>
    </location>
</feature>
<dbReference type="EMBL" id="FOZK01000001">
    <property type="protein sequence ID" value="SFR92931.1"/>
    <property type="molecule type" value="Genomic_DNA"/>
</dbReference>
<feature type="transmembrane region" description="Helical" evidence="1">
    <location>
        <begin position="128"/>
        <end position="149"/>
    </location>
</feature>
<accession>A0A1I6KP24</accession>
<feature type="transmembrane region" description="Helical" evidence="1">
    <location>
        <begin position="100"/>
        <end position="122"/>
    </location>
</feature>
<evidence type="ECO:0000313" key="2">
    <source>
        <dbReference type="EMBL" id="SFR92931.1"/>
    </source>
</evidence>
<reference evidence="2 3" key="1">
    <citation type="submission" date="2016-10" db="EMBL/GenBank/DDBJ databases">
        <authorList>
            <person name="de Groot N.N."/>
        </authorList>
    </citation>
    <scope>NUCLEOTIDE SEQUENCE [LARGE SCALE GENOMIC DNA]</scope>
    <source>
        <strain evidence="2 3">CGMCC 1.10457</strain>
    </source>
</reference>
<feature type="transmembrane region" description="Helical" evidence="1">
    <location>
        <begin position="28"/>
        <end position="50"/>
    </location>
</feature>
<dbReference type="STRING" id="767519.SAMN05216559_1183"/>
<keyword evidence="3" id="KW-1185">Reference proteome</keyword>
<dbReference type="InterPro" id="IPR002798">
    <property type="entry name" value="SpoIIM-like"/>
</dbReference>
<evidence type="ECO:0000313" key="3">
    <source>
        <dbReference type="Proteomes" id="UP000199062"/>
    </source>
</evidence>
<dbReference type="OrthoDB" id="86288at2157"/>
<dbReference type="RefSeq" id="WP_089814769.1">
    <property type="nucleotide sequence ID" value="NZ_FOZK01000001.1"/>
</dbReference>
<dbReference type="Pfam" id="PF01944">
    <property type="entry name" value="SpoIIM"/>
    <property type="match status" value="1"/>
</dbReference>
<evidence type="ECO:0000256" key="1">
    <source>
        <dbReference type="SAM" id="Phobius"/>
    </source>
</evidence>
<name>A0A1I6KP24_9EURY</name>
<keyword evidence="1" id="KW-0472">Membrane</keyword>